<sequence length="339" mass="38527">MKQNKSKLGLSSKKKDVKCLSIDIGSSYIKFAVGQKMGRRLKVDKTFKARLPAGVYENGHMHNIQEMKSIIQGALNANSVKLKDVICTLESTDAIKRELVVPAVAAEDLSEMVSYEIGQYLPIDINSYVLQYKIVREFEEENVKKYELLVAALPKEIVHNIYSMLIEMGLDPYALDIHSNAVDKIAAEYELFNEASIKENTAAFLDLGHENINVIIVEKGQYKFNRLIKNGTRDFEQLTTEFEFKTIDEISQHLDVVDRWIEEIDKVFKYYTSRSVDNTIDKIFIYGGISVMEGLDTYIHERVNIPVELIKSIDNVEIVAGNEYTLAQSLNAISAIIRL</sequence>
<dbReference type="Pfam" id="PF11104">
    <property type="entry name" value="PilM_2"/>
    <property type="match status" value="1"/>
</dbReference>
<organism evidence="1 2">
    <name type="scientific">Acetoanaerobium noterae</name>
    <dbReference type="NCBI Taxonomy" id="745369"/>
    <lineage>
        <taxon>Bacteria</taxon>
        <taxon>Bacillati</taxon>
        <taxon>Bacillota</taxon>
        <taxon>Clostridia</taxon>
        <taxon>Peptostreptococcales</taxon>
        <taxon>Filifactoraceae</taxon>
        <taxon>Acetoanaerobium</taxon>
    </lineage>
</organism>
<gene>
    <name evidence="1" type="ORF">SAMN02745120_1141</name>
</gene>
<dbReference type="PANTHER" id="PTHR32432">
    <property type="entry name" value="CELL DIVISION PROTEIN FTSA-RELATED"/>
    <property type="match status" value="1"/>
</dbReference>
<name>A0A1T5ASI4_9FIRM</name>
<accession>A0A1T5ASI4</accession>
<dbReference type="Gene3D" id="3.30.420.40">
    <property type="match status" value="2"/>
</dbReference>
<protein>
    <submittedName>
        <fullName evidence="1">Type IV pilus assembly protein PilM</fullName>
    </submittedName>
</protein>
<evidence type="ECO:0000313" key="2">
    <source>
        <dbReference type="Proteomes" id="UP000243406"/>
    </source>
</evidence>
<dbReference type="EMBL" id="FUYN01000002">
    <property type="protein sequence ID" value="SKB37780.1"/>
    <property type="molecule type" value="Genomic_DNA"/>
</dbReference>
<dbReference type="OrthoDB" id="5291956at2"/>
<dbReference type="InterPro" id="IPR005883">
    <property type="entry name" value="PilM"/>
</dbReference>
<dbReference type="Gene3D" id="3.30.1490.300">
    <property type="match status" value="1"/>
</dbReference>
<dbReference type="AlphaFoldDB" id="A0A1T5ASI4"/>
<dbReference type="PIRSF" id="PIRSF019169">
    <property type="entry name" value="PilM"/>
    <property type="match status" value="1"/>
</dbReference>
<dbReference type="RefSeq" id="WP_079589057.1">
    <property type="nucleotide sequence ID" value="NZ_FUYN01000002.1"/>
</dbReference>
<dbReference type="InterPro" id="IPR050696">
    <property type="entry name" value="FtsA/MreB"/>
</dbReference>
<dbReference type="SUPFAM" id="SSF53067">
    <property type="entry name" value="Actin-like ATPase domain"/>
    <property type="match status" value="2"/>
</dbReference>
<dbReference type="CDD" id="cd24049">
    <property type="entry name" value="ASKHA_NBD_PilM"/>
    <property type="match status" value="1"/>
</dbReference>
<reference evidence="2" key="1">
    <citation type="submission" date="2017-02" db="EMBL/GenBank/DDBJ databases">
        <authorList>
            <person name="Varghese N."/>
            <person name="Submissions S."/>
        </authorList>
    </citation>
    <scope>NUCLEOTIDE SEQUENCE [LARGE SCALE GENOMIC DNA]</scope>
    <source>
        <strain evidence="2">ATCC 35199</strain>
    </source>
</reference>
<dbReference type="PANTHER" id="PTHR32432:SF3">
    <property type="entry name" value="ETHANOLAMINE UTILIZATION PROTEIN EUTJ"/>
    <property type="match status" value="1"/>
</dbReference>
<keyword evidence="2" id="KW-1185">Reference proteome</keyword>
<dbReference type="InterPro" id="IPR043129">
    <property type="entry name" value="ATPase_NBD"/>
</dbReference>
<dbReference type="Proteomes" id="UP000243406">
    <property type="component" value="Unassembled WGS sequence"/>
</dbReference>
<evidence type="ECO:0000313" key="1">
    <source>
        <dbReference type="EMBL" id="SKB37780.1"/>
    </source>
</evidence>
<proteinExistence type="predicted"/>